<comment type="similarity">
    <text evidence="1 2">Belongs to the anti-sigma-factor antagonist family.</text>
</comment>
<dbReference type="InterPro" id="IPR002645">
    <property type="entry name" value="STAS_dom"/>
</dbReference>
<evidence type="ECO:0000256" key="1">
    <source>
        <dbReference type="ARBA" id="ARBA00009013"/>
    </source>
</evidence>
<name>A0A411PNA4_9GAMM</name>
<evidence type="ECO:0000259" key="3">
    <source>
        <dbReference type="PROSITE" id="PS50801"/>
    </source>
</evidence>
<gene>
    <name evidence="4" type="ORF">EXU30_17280</name>
</gene>
<dbReference type="PANTHER" id="PTHR33495">
    <property type="entry name" value="ANTI-SIGMA FACTOR ANTAGONIST TM_1081-RELATED-RELATED"/>
    <property type="match status" value="1"/>
</dbReference>
<dbReference type="InterPro" id="IPR036513">
    <property type="entry name" value="STAS_dom_sf"/>
</dbReference>
<accession>A0A411PNA4</accession>
<reference evidence="4 5" key="1">
    <citation type="submission" date="2019-02" db="EMBL/GenBank/DDBJ databases">
        <title>Shewanella sp. D4-2 isolated from Dokdo Island.</title>
        <authorList>
            <person name="Baek K."/>
        </authorList>
    </citation>
    <scope>NUCLEOTIDE SEQUENCE [LARGE SCALE GENOMIC DNA]</scope>
    <source>
        <strain evidence="4 5">D4-2</strain>
    </source>
</reference>
<evidence type="ECO:0000313" key="5">
    <source>
        <dbReference type="Proteomes" id="UP000291106"/>
    </source>
</evidence>
<dbReference type="PROSITE" id="PS50801">
    <property type="entry name" value="STAS"/>
    <property type="match status" value="1"/>
</dbReference>
<dbReference type="KEGG" id="smai:EXU30_17280"/>
<feature type="domain" description="STAS" evidence="3">
    <location>
        <begin position="1"/>
        <end position="110"/>
    </location>
</feature>
<sequence length="120" mass="13633">MKFEAKPNMRASLVRLPETMVMAQTPTYRAAIIDYIDRGNTRLAIDMSELQYIDSSGLSILISARNQVKKYCGEIVLLNPNPSVMALLELTRLHHIMDIYQDESQALIDLRFSKTTKQAS</sequence>
<evidence type="ECO:0000313" key="4">
    <source>
        <dbReference type="EMBL" id="QBF84958.1"/>
    </source>
</evidence>
<protein>
    <recommendedName>
        <fullName evidence="2">Anti-sigma factor antagonist</fullName>
    </recommendedName>
</protein>
<dbReference type="AlphaFoldDB" id="A0A411PNA4"/>
<organism evidence="4 5">
    <name type="scientific">Shewanella maritima</name>
    <dbReference type="NCBI Taxonomy" id="2520507"/>
    <lineage>
        <taxon>Bacteria</taxon>
        <taxon>Pseudomonadati</taxon>
        <taxon>Pseudomonadota</taxon>
        <taxon>Gammaproteobacteria</taxon>
        <taxon>Alteromonadales</taxon>
        <taxon>Shewanellaceae</taxon>
        <taxon>Shewanella</taxon>
    </lineage>
</organism>
<keyword evidence="5" id="KW-1185">Reference proteome</keyword>
<dbReference type="NCBIfam" id="TIGR00377">
    <property type="entry name" value="ant_ant_sig"/>
    <property type="match status" value="1"/>
</dbReference>
<dbReference type="Pfam" id="PF01740">
    <property type="entry name" value="STAS"/>
    <property type="match status" value="1"/>
</dbReference>
<dbReference type="EMBL" id="CP036200">
    <property type="protein sequence ID" value="QBF84958.1"/>
    <property type="molecule type" value="Genomic_DNA"/>
</dbReference>
<evidence type="ECO:0000256" key="2">
    <source>
        <dbReference type="RuleBase" id="RU003749"/>
    </source>
</evidence>
<dbReference type="SUPFAM" id="SSF52091">
    <property type="entry name" value="SpoIIaa-like"/>
    <property type="match status" value="1"/>
</dbReference>
<dbReference type="GO" id="GO:0043856">
    <property type="term" value="F:anti-sigma factor antagonist activity"/>
    <property type="evidence" value="ECO:0007669"/>
    <property type="project" value="InterPro"/>
</dbReference>
<proteinExistence type="inferred from homology"/>
<dbReference type="OrthoDB" id="9796076at2"/>
<dbReference type="InterPro" id="IPR003658">
    <property type="entry name" value="Anti-sigma_ant"/>
</dbReference>
<dbReference type="Gene3D" id="3.30.750.24">
    <property type="entry name" value="STAS domain"/>
    <property type="match status" value="1"/>
</dbReference>
<dbReference type="Proteomes" id="UP000291106">
    <property type="component" value="Chromosome"/>
</dbReference>
<dbReference type="CDD" id="cd07043">
    <property type="entry name" value="STAS_anti-anti-sigma_factors"/>
    <property type="match status" value="1"/>
</dbReference>